<keyword evidence="2" id="KW-0813">Transport</keyword>
<dbReference type="Pfam" id="PF08386">
    <property type="entry name" value="Abhydrolase_4"/>
    <property type="match status" value="1"/>
</dbReference>
<dbReference type="PANTHER" id="PTHR23501">
    <property type="entry name" value="MAJOR FACILITATOR SUPERFAMILY"/>
    <property type="match status" value="1"/>
</dbReference>
<evidence type="ECO:0000256" key="6">
    <source>
        <dbReference type="SAM" id="Phobius"/>
    </source>
</evidence>
<dbReference type="SUPFAM" id="SSF53474">
    <property type="entry name" value="alpha/beta-Hydrolases"/>
    <property type="match status" value="1"/>
</dbReference>
<protein>
    <submittedName>
        <fullName evidence="9">Uncharacterized protein</fullName>
    </submittedName>
</protein>
<dbReference type="InterPro" id="IPR029058">
    <property type="entry name" value="AB_hydrolase_fold"/>
</dbReference>
<dbReference type="PANTHER" id="PTHR23501:SF200">
    <property type="entry name" value="TRANSPORTER, PUTATIVE (AFU_ORTHOLOGUE AFUA_3G01360)-RELATED"/>
    <property type="match status" value="1"/>
</dbReference>
<evidence type="ECO:0000259" key="8">
    <source>
        <dbReference type="Pfam" id="PF08386"/>
    </source>
</evidence>
<accession>A0A423VRT8</accession>
<dbReference type="InterPro" id="IPR036259">
    <property type="entry name" value="MFS_trans_sf"/>
</dbReference>
<dbReference type="InterPro" id="IPR010573">
    <property type="entry name" value="MFS_Str1/Tri12-like"/>
</dbReference>
<dbReference type="Gene3D" id="1.20.1250.20">
    <property type="entry name" value="MFS general substrate transporter like domains"/>
    <property type="match status" value="1"/>
</dbReference>
<dbReference type="Pfam" id="PF06609">
    <property type="entry name" value="TRI12"/>
    <property type="match status" value="1"/>
</dbReference>
<keyword evidence="10" id="KW-1185">Reference proteome</keyword>
<dbReference type="InParanoid" id="A0A423VRT8"/>
<feature type="transmembrane region" description="Helical" evidence="6">
    <location>
        <begin position="566"/>
        <end position="592"/>
    </location>
</feature>
<organism evidence="9 10">
    <name type="scientific">Cytospora leucostoma</name>
    <dbReference type="NCBI Taxonomy" id="1230097"/>
    <lineage>
        <taxon>Eukaryota</taxon>
        <taxon>Fungi</taxon>
        <taxon>Dikarya</taxon>
        <taxon>Ascomycota</taxon>
        <taxon>Pezizomycotina</taxon>
        <taxon>Sordariomycetes</taxon>
        <taxon>Sordariomycetidae</taxon>
        <taxon>Diaporthales</taxon>
        <taxon>Cytosporaceae</taxon>
        <taxon>Cytospora</taxon>
    </lineage>
</organism>
<dbReference type="SUPFAM" id="SSF103473">
    <property type="entry name" value="MFS general substrate transporter"/>
    <property type="match status" value="1"/>
</dbReference>
<dbReference type="AlphaFoldDB" id="A0A423VRT8"/>
<feature type="transmembrane region" description="Helical" evidence="6">
    <location>
        <begin position="761"/>
        <end position="786"/>
    </location>
</feature>
<comment type="subcellular location">
    <subcellularLocation>
        <location evidence="1">Membrane</location>
        <topology evidence="1">Multi-pass membrane protein</topology>
    </subcellularLocation>
</comment>
<evidence type="ECO:0000313" key="10">
    <source>
        <dbReference type="Proteomes" id="UP000285146"/>
    </source>
</evidence>
<feature type="domain" description="AB hydrolase-1" evidence="7">
    <location>
        <begin position="30"/>
        <end position="213"/>
    </location>
</feature>
<feature type="transmembrane region" description="Helical" evidence="6">
    <location>
        <begin position="798"/>
        <end position="819"/>
    </location>
</feature>
<reference evidence="9 10" key="1">
    <citation type="submission" date="2015-09" db="EMBL/GenBank/DDBJ databases">
        <title>Host preference determinants of Valsa canker pathogens revealed by comparative genomics.</title>
        <authorList>
            <person name="Yin Z."/>
            <person name="Huang L."/>
        </authorList>
    </citation>
    <scope>NUCLEOTIDE SEQUENCE [LARGE SCALE GENOMIC DNA]</scope>
    <source>
        <strain evidence="9 10">SXYLt</strain>
    </source>
</reference>
<name>A0A423VRT8_9PEZI</name>
<evidence type="ECO:0000256" key="5">
    <source>
        <dbReference type="ARBA" id="ARBA00023136"/>
    </source>
</evidence>
<feature type="domain" description="Peptidase S33 tripeptidyl aminopeptidase-like C-terminal" evidence="8">
    <location>
        <begin position="374"/>
        <end position="470"/>
    </location>
</feature>
<dbReference type="InterPro" id="IPR013595">
    <property type="entry name" value="Pept_S33_TAP-like_C"/>
</dbReference>
<dbReference type="InterPro" id="IPR000073">
    <property type="entry name" value="AB_hydrolase_1"/>
</dbReference>
<keyword evidence="5 6" id="KW-0472">Membrane</keyword>
<keyword evidence="4 6" id="KW-1133">Transmembrane helix</keyword>
<gene>
    <name evidence="9" type="ORF">VPNG_08853</name>
</gene>
<feature type="transmembrane region" description="Helical" evidence="6">
    <location>
        <begin position="613"/>
        <end position="635"/>
    </location>
</feature>
<feature type="transmembrane region" description="Helical" evidence="6">
    <location>
        <begin position="729"/>
        <end position="749"/>
    </location>
</feature>
<dbReference type="GO" id="GO:0005886">
    <property type="term" value="C:plasma membrane"/>
    <property type="evidence" value="ECO:0007669"/>
    <property type="project" value="TreeGrafter"/>
</dbReference>
<dbReference type="OrthoDB" id="425534at2759"/>
<keyword evidence="3 6" id="KW-0812">Transmembrane</keyword>
<dbReference type="GO" id="GO:0015343">
    <property type="term" value="F:siderophore-iron transmembrane transporter activity"/>
    <property type="evidence" value="ECO:0007669"/>
    <property type="project" value="TreeGrafter"/>
</dbReference>
<dbReference type="Pfam" id="PF00561">
    <property type="entry name" value="Abhydrolase_1"/>
    <property type="match status" value="1"/>
</dbReference>
<sequence>MDWLDPDNINHVVIAIARLPATETKDYRGPVFFNPGGPGGSGVWALKDHGKQLQDIVGRNHDIVTFDPRGVGATVPRIECWDSLQKRQNWAMQETPVIDTHPGVMYDVWARATAFQLACEKSHKNTGFLRHISTASHARDMLEILNQMGEERLQYWGFSYGTILGGTFAAMYPDRVERLVSDGNVDYEEWFNSAHINAVRDADAVMDAFYELCHKSGPLKCAFYGSSPANIKERHEAILQRLRLQPTIYMPQTELGSGMPELVTYSKIRKLAATALYRPNYYFTHLAKILAGLEEGDGKPYYDFVTRYGLPFSDVCSAIRVPPEEPLTEDGEGSDDAFPMILCADGKPLPSDPSEFEEYVDEMGRVSQASGVIVSKDRIACAGRQVRPKWRFNGPFEAKTKFPILFVANMADNITPLVSARNNSAGFKDSVVLVQNSYGHTSLAAPSRCTAKAIRDYFQDGKLPADGTTCEPELLPFDLPGHVEMTVSEEDVELTEALALIMIIYEIDNSTVYIYNNYSTSSFDALSAVASLATANTVIFAAVKPPLAKISNVIGRGQTYLITISLYVVSYIVMASATSIGAYAAGTVLYNIGQSGTNILNDILISDITTARWRAFAIGVSFTPFLITVWCAAFIVDSVVAEGGIGWRWGIGMLAILMPFCASFIITTLLYYQGRAKKLALAPGAKITAYDFCSQIDLGGIVLFTAGLVLLLLPMALSGLTPSEWRTPWIIASIVIGGGLLIVLPFYEYHMAKYPLIPPAYFKNITILMCLLLGIIETTLLVPAQISVPRAQMPQVTALFVSFAFVGSSIGSCIAGGIYTNSFRPALWRHLGDDATATMVDSLFNSITGTLPAWGTSERDAINAAYSDVIRYMTYAALGASIPGPLMALLLPDYILPDRHNLVEG</sequence>
<dbReference type="Proteomes" id="UP000285146">
    <property type="component" value="Unassembled WGS sequence"/>
</dbReference>
<evidence type="ECO:0000256" key="2">
    <source>
        <dbReference type="ARBA" id="ARBA00022448"/>
    </source>
</evidence>
<dbReference type="EMBL" id="LKEB01000079">
    <property type="protein sequence ID" value="ROV93691.1"/>
    <property type="molecule type" value="Genomic_DNA"/>
</dbReference>
<proteinExistence type="predicted"/>
<evidence type="ECO:0000256" key="4">
    <source>
        <dbReference type="ARBA" id="ARBA00022989"/>
    </source>
</evidence>
<evidence type="ECO:0000256" key="3">
    <source>
        <dbReference type="ARBA" id="ARBA00022692"/>
    </source>
</evidence>
<evidence type="ECO:0000313" key="9">
    <source>
        <dbReference type="EMBL" id="ROV93691.1"/>
    </source>
</evidence>
<feature type="transmembrane region" description="Helical" evidence="6">
    <location>
        <begin position="647"/>
        <end position="672"/>
    </location>
</feature>
<evidence type="ECO:0000259" key="7">
    <source>
        <dbReference type="Pfam" id="PF00561"/>
    </source>
</evidence>
<comment type="caution">
    <text evidence="9">The sequence shown here is derived from an EMBL/GenBank/DDBJ whole genome shotgun (WGS) entry which is preliminary data.</text>
</comment>
<feature type="transmembrane region" description="Helical" evidence="6">
    <location>
        <begin position="696"/>
        <end position="717"/>
    </location>
</feature>
<dbReference type="Gene3D" id="3.40.50.1820">
    <property type="entry name" value="alpha/beta hydrolase"/>
    <property type="match status" value="1"/>
</dbReference>
<evidence type="ECO:0000256" key="1">
    <source>
        <dbReference type="ARBA" id="ARBA00004141"/>
    </source>
</evidence>